<feature type="compositionally biased region" description="Polar residues" evidence="4">
    <location>
        <begin position="1506"/>
        <end position="1517"/>
    </location>
</feature>
<comment type="subcellular location">
    <subcellularLocation>
        <location evidence="1">Nucleus</location>
    </subcellularLocation>
</comment>
<feature type="region of interest" description="Disordered" evidence="4">
    <location>
        <begin position="1621"/>
        <end position="1646"/>
    </location>
</feature>
<feature type="compositionally biased region" description="Low complexity" evidence="4">
    <location>
        <begin position="226"/>
        <end position="243"/>
    </location>
</feature>
<feature type="compositionally biased region" description="Polar residues" evidence="4">
    <location>
        <begin position="1665"/>
        <end position="1674"/>
    </location>
</feature>
<feature type="compositionally biased region" description="Polar residues" evidence="4">
    <location>
        <begin position="1125"/>
        <end position="1157"/>
    </location>
</feature>
<organism evidence="6 7">
    <name type="scientific">Lucilia cuprina</name>
    <name type="common">Green bottle fly</name>
    <name type="synonym">Australian sheep blowfly</name>
    <dbReference type="NCBI Taxonomy" id="7375"/>
    <lineage>
        <taxon>Eukaryota</taxon>
        <taxon>Metazoa</taxon>
        <taxon>Ecdysozoa</taxon>
        <taxon>Arthropoda</taxon>
        <taxon>Hexapoda</taxon>
        <taxon>Insecta</taxon>
        <taxon>Pterygota</taxon>
        <taxon>Neoptera</taxon>
        <taxon>Endopterygota</taxon>
        <taxon>Diptera</taxon>
        <taxon>Brachycera</taxon>
        <taxon>Muscomorpha</taxon>
        <taxon>Oestroidea</taxon>
        <taxon>Calliphoridae</taxon>
        <taxon>Luciliinae</taxon>
        <taxon>Lucilia</taxon>
    </lineage>
</organism>
<feature type="compositionally biased region" description="Low complexity" evidence="4">
    <location>
        <begin position="1577"/>
        <end position="1593"/>
    </location>
</feature>
<feature type="compositionally biased region" description="Polar residues" evidence="4">
    <location>
        <begin position="979"/>
        <end position="997"/>
    </location>
</feature>
<dbReference type="OMA" id="SANKNCF"/>
<feature type="compositionally biased region" description="Low complexity" evidence="4">
    <location>
        <begin position="922"/>
        <end position="938"/>
    </location>
</feature>
<feature type="region of interest" description="Disordered" evidence="4">
    <location>
        <begin position="1253"/>
        <end position="1274"/>
    </location>
</feature>
<feature type="region of interest" description="Disordered" evidence="4">
    <location>
        <begin position="888"/>
        <end position="1180"/>
    </location>
</feature>
<evidence type="ECO:0000256" key="3">
    <source>
        <dbReference type="ARBA" id="ARBA00023242"/>
    </source>
</evidence>
<feature type="region of interest" description="Disordered" evidence="4">
    <location>
        <begin position="272"/>
        <end position="322"/>
    </location>
</feature>
<dbReference type="Gene3D" id="3.30.40.10">
    <property type="entry name" value="Zinc/RING finger domain, C3HC4 (zinc finger)"/>
    <property type="match status" value="1"/>
</dbReference>
<feature type="compositionally biased region" description="Low complexity" evidence="4">
    <location>
        <begin position="1521"/>
        <end position="1538"/>
    </location>
</feature>
<evidence type="ECO:0000313" key="7">
    <source>
        <dbReference type="Proteomes" id="UP000037069"/>
    </source>
</evidence>
<feature type="compositionally biased region" description="Low complexity" evidence="4">
    <location>
        <begin position="1682"/>
        <end position="1696"/>
    </location>
</feature>
<evidence type="ECO:0000256" key="1">
    <source>
        <dbReference type="ARBA" id="ARBA00004123"/>
    </source>
</evidence>
<feature type="region of interest" description="Disordered" evidence="4">
    <location>
        <begin position="1563"/>
        <end position="1608"/>
    </location>
</feature>
<feature type="compositionally biased region" description="Gly residues" evidence="4">
    <location>
        <begin position="1630"/>
        <end position="1640"/>
    </location>
</feature>
<dbReference type="EMBL" id="JRES01000729">
    <property type="protein sequence ID" value="KNC28927.1"/>
    <property type="molecule type" value="Genomic_DNA"/>
</dbReference>
<feature type="compositionally biased region" description="Low complexity" evidence="4">
    <location>
        <begin position="960"/>
        <end position="978"/>
    </location>
</feature>
<feature type="compositionally biased region" description="Low complexity" evidence="4">
    <location>
        <begin position="174"/>
        <end position="198"/>
    </location>
</feature>
<evidence type="ECO:0000313" key="6">
    <source>
        <dbReference type="EMBL" id="KNC28927.1"/>
    </source>
</evidence>
<feature type="region of interest" description="Disordered" evidence="4">
    <location>
        <begin position="69"/>
        <end position="149"/>
    </location>
</feature>
<reference evidence="6 7" key="1">
    <citation type="journal article" date="2015" name="Nat. Commun.">
        <title>Lucilia cuprina genome unlocks parasitic fly biology to underpin future interventions.</title>
        <authorList>
            <person name="Anstead C.A."/>
            <person name="Korhonen P.K."/>
            <person name="Young N.D."/>
            <person name="Hall R.S."/>
            <person name="Jex A.R."/>
            <person name="Murali S.C."/>
            <person name="Hughes D.S."/>
            <person name="Lee S.F."/>
            <person name="Perry T."/>
            <person name="Stroehlein A.J."/>
            <person name="Ansell B.R."/>
            <person name="Breugelmans B."/>
            <person name="Hofmann A."/>
            <person name="Qu J."/>
            <person name="Dugan S."/>
            <person name="Lee S.L."/>
            <person name="Chao H."/>
            <person name="Dinh H."/>
            <person name="Han Y."/>
            <person name="Doddapaneni H.V."/>
            <person name="Worley K.C."/>
            <person name="Muzny D.M."/>
            <person name="Ioannidis P."/>
            <person name="Waterhouse R.M."/>
            <person name="Zdobnov E.M."/>
            <person name="James P.J."/>
            <person name="Bagnall N.H."/>
            <person name="Kotze A.C."/>
            <person name="Gibbs R.A."/>
            <person name="Richards S."/>
            <person name="Batterham P."/>
            <person name="Gasser R.B."/>
        </authorList>
    </citation>
    <scope>NUCLEOTIDE SEQUENCE [LARGE SCALE GENOMIC DNA]</scope>
    <source>
        <strain evidence="6 7">LS</strain>
        <tissue evidence="6">Full body</tissue>
    </source>
</reference>
<feature type="compositionally biased region" description="Polar residues" evidence="4">
    <location>
        <begin position="1025"/>
        <end position="1042"/>
    </location>
</feature>
<feature type="compositionally biased region" description="Gly residues" evidence="4">
    <location>
        <begin position="1400"/>
        <end position="1413"/>
    </location>
</feature>
<dbReference type="GO" id="GO:0005634">
    <property type="term" value="C:nucleus"/>
    <property type="evidence" value="ECO:0007669"/>
    <property type="project" value="UniProtKB-SubCell"/>
</dbReference>
<keyword evidence="7" id="KW-1185">Reference proteome</keyword>
<feature type="compositionally biased region" description="Polar residues" evidence="4">
    <location>
        <begin position="1092"/>
        <end position="1111"/>
    </location>
</feature>
<dbReference type="InterPro" id="IPR024670">
    <property type="entry name" value="BCL9_beta-catenin-bd_dom"/>
</dbReference>
<feature type="region of interest" description="Disordered" evidence="4">
    <location>
        <begin position="832"/>
        <end position="861"/>
    </location>
</feature>
<feature type="region of interest" description="Disordered" evidence="4">
    <location>
        <begin position="162"/>
        <end position="243"/>
    </location>
</feature>
<dbReference type="STRING" id="7375.A0A0L0C9K4"/>
<feature type="region of interest" description="Disordered" evidence="4">
    <location>
        <begin position="1395"/>
        <end position="1435"/>
    </location>
</feature>
<gene>
    <name evidence="6" type="ORF">FF38_09675</name>
</gene>
<feature type="compositionally biased region" description="Low complexity" evidence="4">
    <location>
        <begin position="1047"/>
        <end position="1068"/>
    </location>
</feature>
<feature type="compositionally biased region" description="Polar residues" evidence="4">
    <location>
        <begin position="162"/>
        <end position="173"/>
    </location>
</feature>
<accession>A0A0L0C9K4</accession>
<feature type="compositionally biased region" description="Low complexity" evidence="4">
    <location>
        <begin position="305"/>
        <end position="316"/>
    </location>
</feature>
<comment type="caution">
    <text evidence="6">The sequence shown here is derived from an EMBL/GenBank/DDBJ whole genome shotgun (WGS) entry which is preliminary data.</text>
</comment>
<feature type="region of interest" description="Disordered" evidence="4">
    <location>
        <begin position="1665"/>
        <end position="1702"/>
    </location>
</feature>
<name>A0A0L0C9K4_LUCCU</name>
<protein>
    <submittedName>
        <fullName evidence="6">BCL9-like protein</fullName>
    </submittedName>
</protein>
<feature type="compositionally biased region" description="Polar residues" evidence="4">
    <location>
        <begin position="905"/>
        <end position="915"/>
    </location>
</feature>
<dbReference type="Proteomes" id="UP000037069">
    <property type="component" value="Unassembled WGS sequence"/>
</dbReference>
<feature type="compositionally biased region" description="Polar residues" evidence="4">
    <location>
        <begin position="102"/>
        <end position="119"/>
    </location>
</feature>
<evidence type="ECO:0000256" key="4">
    <source>
        <dbReference type="SAM" id="MobiDB-lite"/>
    </source>
</evidence>
<evidence type="ECO:0000259" key="5">
    <source>
        <dbReference type="Pfam" id="PF11502"/>
    </source>
</evidence>
<feature type="region of interest" description="Disordered" evidence="4">
    <location>
        <begin position="1506"/>
        <end position="1542"/>
    </location>
</feature>
<feature type="compositionally biased region" description="Polar residues" evidence="4">
    <location>
        <begin position="1167"/>
        <end position="1180"/>
    </location>
</feature>
<feature type="compositionally biased region" description="Low complexity" evidence="4">
    <location>
        <begin position="120"/>
        <end position="138"/>
    </location>
</feature>
<feature type="compositionally biased region" description="Polar residues" evidence="4">
    <location>
        <begin position="1594"/>
        <end position="1608"/>
    </location>
</feature>
<dbReference type="OrthoDB" id="7668649at2759"/>
<feature type="compositionally biased region" description="Low complexity" evidence="4">
    <location>
        <begin position="73"/>
        <end position="92"/>
    </location>
</feature>
<feature type="compositionally biased region" description="Polar residues" evidence="4">
    <location>
        <begin position="948"/>
        <end position="959"/>
    </location>
</feature>
<dbReference type="InterPro" id="IPR013083">
    <property type="entry name" value="Znf_RING/FYVE/PHD"/>
</dbReference>
<dbReference type="Pfam" id="PF11502">
    <property type="entry name" value="BCL9"/>
    <property type="match status" value="1"/>
</dbReference>
<feature type="domain" description="B-cell lymphoma 9 beta-catenin binding" evidence="5">
    <location>
        <begin position="626"/>
        <end position="658"/>
    </location>
</feature>
<sequence length="1702" mass="176975">MLVATNTTGQQQLGNTPTLSLNTTTCLSSGSACAKTNTTSSNNATLSPNNLPIMSSSLDVSIPAATATVSPTSNNNSNGNNMKCSNNNNSSSQKYEAPYGGNVTSPCNSDGNSSQNIDDSNCNNKNKAKNSNGGNLAAMDSTSRGERDNLSNISANTLIRQSSASTNSCSVQFNESSPNNGDSSSSSSNASHINNDNNKSNDEDKLNNQTMKNNTIIKEEERDKSNSSSSNTSSSSVNVSANTSLSNQNSISNIKAGLPAAAIVKDEKDLVKKEETSLSPPNMSPVGFGSMVGNQINECGDNQGSTTNKSNDSSSSCDKRMSLQGNVCNENDESSVTQSSSGLIVTGSGSNINLISSCNALNTNTNPLNSKSSLDGFCSDASNTTPLGSNTPNTSCNIPLNASFIINNLSNTNGPPQAGGGGAGTNMISGGSGINNCMEYMQQQNHIFVFSTQLANKGAEAVLAGQFPTIIAYHCTQPATKSFFEDFFLKNPMKMTKLQRQNTLNIMGGLPPATGPGSGGQPPWLTGNCNTMGKMSHKQTLNKSETITSSSNNSTGSGILNENDMMCWDQTRSVMDSPAGDSTNSMKILESAENSSNAAKSVCSGLSNDDSGGIPSLQGVKVPDENLTPQQRQHREEQLAKLKKMNQFLFPENGGNDFHPQVPGNNPMMGGKMQVPPESLASGMPGNPVALLNMQGSNMGNKLNAAAMRNISGNLMNHLKSGTSNTQLDNMPNLGEDIIMPGDMMSGSGCGPNEMGVIPSPLKQGCMPNINNTNALGGNSGRGLMNASGGNLNMMNSSGSIGIQPGSLMNDQNTTMMGNSSDVLSPFNSNHCPPSGQEGGGGGMMGSHKNMNAPPPHQSEMNTSVGMPQMEWSKLHHHIYEERLKNNHSNANSIPPEIGGGPSGCQQTLTRCNSTGIGGAGSMSNRTNSNASANNRGNQGPPPPYHPTQRSASVPIATQSPNPSSPNNPTSNMSLPSPRASNTMGGALSSTTSPNMDVTSASSASTANTNSTTTTTMAVGGTSAGNGSTNKNTFSQQGSPTPGSGVGNSNRNRSNVNNLNSNPTTPLSHVSPKDIESKNMNTAPTPDHKSTRPNSQRSRSPLINDIPNNSAMEPRFPSPGLNFTPGATSGANSQNIPNSFKNQNSSLEQRQNLQQMPPQFCRRNDNMPLNPNSNRSNQTKMSNSFDPISSLAQMSQQLTGGGVGLNSGGVGNSPNNMSSLMGGPGGVNDINMNGLMGGPMMGGPVDPNMDHCNQNPNGGGGNMGMSGLGGGPGSVPGPFGPGNCNMMGGNPGPICQRLLNPKMCVSGGFNPNQVGGMGMRDVPSGFPGMMPSHRMMNHRMSANFGNFNVSPNIQVKASTPNTIQYMPVRPQNNNNNNNNMRVPPSLEFLQRYANPQMMGNSGGGGGGGPGVGPGASPSDMPAMNGPSDLNKMPNTNNNMGVNSMNQMNFFGNCNQMSGMGGMGQPVGGGDQDELQGGGGMMGNHDPMNIPHAPMLRGMRPMRQGGLQSSVGMNSGSRMQHPGMGNIPPNGIGNNPFPGSDNESLDCNDPSNGMFNNAAAGLYQQKNNKPPPMGMSHGPPNLNPNNGNNGPLPNSNVINDQNPSSNPMQNSVMMGPNNSMLNSNIPNSNNGPGGPLSGSGSMGYKPFVGPTSNDLKYAQQYHSFQQQLYATSTRNQQPGGGQQQPPNAMSPNSNPNAGFFVNK</sequence>
<feature type="region of interest" description="Disordered" evidence="4">
    <location>
        <begin position="600"/>
        <end position="622"/>
    </location>
</feature>
<proteinExistence type="inferred from homology"/>
<keyword evidence="3" id="KW-0539">Nucleus</keyword>
<evidence type="ECO:0000256" key="2">
    <source>
        <dbReference type="ARBA" id="ARBA00009200"/>
    </source>
</evidence>
<comment type="similarity">
    <text evidence="2">Belongs to the BCL9 family.</text>
</comment>
<feature type="compositionally biased region" description="Gly residues" evidence="4">
    <location>
        <begin position="1257"/>
        <end position="1274"/>
    </location>
</feature>
<feature type="compositionally biased region" description="Low complexity" evidence="4">
    <location>
        <begin position="998"/>
        <end position="1021"/>
    </location>
</feature>
<feature type="compositionally biased region" description="Polar residues" evidence="4">
    <location>
        <begin position="292"/>
        <end position="304"/>
    </location>
</feature>